<dbReference type="CDD" id="cd08862">
    <property type="entry name" value="SRPBCC_Smu440-like"/>
    <property type="match status" value="1"/>
</dbReference>
<protein>
    <submittedName>
        <fullName evidence="1">Polyketide cyclase</fullName>
    </submittedName>
</protein>
<dbReference type="OrthoDB" id="191189at2"/>
<dbReference type="PATRIC" id="fig|47853.6.peg.2210"/>
<accession>A0A0D0VYI6</accession>
<comment type="caution">
    <text evidence="1">The sequence shown here is derived from an EMBL/GenBank/DDBJ whole genome shotgun (WGS) entry which is preliminary data.</text>
</comment>
<gene>
    <name evidence="1" type="ORF">TK50_10395</name>
</gene>
<dbReference type="Proteomes" id="UP000032254">
    <property type="component" value="Unassembled WGS sequence"/>
</dbReference>
<dbReference type="GeneID" id="301304542"/>
<organism evidence="1 2">
    <name type="scientific">Micromonospora haikouensis</name>
    <dbReference type="NCBI Taxonomy" id="686309"/>
    <lineage>
        <taxon>Bacteria</taxon>
        <taxon>Bacillati</taxon>
        <taxon>Actinomycetota</taxon>
        <taxon>Actinomycetes</taxon>
        <taxon>Micromonosporales</taxon>
        <taxon>Micromonosporaceae</taxon>
        <taxon>Micromonospora</taxon>
    </lineage>
</organism>
<evidence type="ECO:0000313" key="2">
    <source>
        <dbReference type="Proteomes" id="UP000032254"/>
    </source>
</evidence>
<dbReference type="InterPro" id="IPR019587">
    <property type="entry name" value="Polyketide_cyclase/dehydratase"/>
</dbReference>
<dbReference type="InterPro" id="IPR023393">
    <property type="entry name" value="START-like_dom_sf"/>
</dbReference>
<keyword evidence="2" id="KW-1185">Reference proteome</keyword>
<proteinExistence type="predicted"/>
<reference evidence="1 2" key="1">
    <citation type="submission" date="2015-01" db="EMBL/GenBank/DDBJ databases">
        <title>Sequencing and annotation of Micromonospora carbonacea strain JXNU-1 genome.</title>
        <authorList>
            <person name="Long Z."/>
            <person name="Huang Y."/>
            <person name="Jiang Y."/>
        </authorList>
    </citation>
    <scope>NUCLEOTIDE SEQUENCE [LARGE SCALE GENOMIC DNA]</scope>
    <source>
        <strain evidence="1 2">JXNU-1</strain>
    </source>
</reference>
<dbReference type="RefSeq" id="WP_043962556.1">
    <property type="nucleotide sequence ID" value="NZ_CP192018.1"/>
</dbReference>
<sequence>MRFEAVTEIDADAERVWEVQSDVDRWPEWTASVRRACRLEPGPLTVGSTARLEQPGLRPAVWRVVEVEAPYRFAWVSALPGVRSRGDHRIVPLPGGGVRVELSLDQSGPLAVPVGWRYGGLIRRYLRLEAEGLRRRCQPG</sequence>
<dbReference type="AlphaFoldDB" id="A0A0D0VYI6"/>
<evidence type="ECO:0000313" key="1">
    <source>
        <dbReference type="EMBL" id="KIR65743.1"/>
    </source>
</evidence>
<dbReference type="Gene3D" id="3.30.530.20">
    <property type="match status" value="1"/>
</dbReference>
<dbReference type="Pfam" id="PF10604">
    <property type="entry name" value="Polyketide_cyc2"/>
    <property type="match status" value="1"/>
</dbReference>
<dbReference type="EMBL" id="JXSX01000001">
    <property type="protein sequence ID" value="KIR65743.1"/>
    <property type="molecule type" value="Genomic_DNA"/>
</dbReference>
<name>A0A0D0VYI6_9ACTN</name>
<dbReference type="SUPFAM" id="SSF55961">
    <property type="entry name" value="Bet v1-like"/>
    <property type="match status" value="1"/>
</dbReference>